<organism evidence="1 2">
    <name type="scientific">Lindgomyces ingoldianus</name>
    <dbReference type="NCBI Taxonomy" id="673940"/>
    <lineage>
        <taxon>Eukaryota</taxon>
        <taxon>Fungi</taxon>
        <taxon>Dikarya</taxon>
        <taxon>Ascomycota</taxon>
        <taxon>Pezizomycotina</taxon>
        <taxon>Dothideomycetes</taxon>
        <taxon>Pleosporomycetidae</taxon>
        <taxon>Pleosporales</taxon>
        <taxon>Lindgomycetaceae</taxon>
        <taxon>Lindgomyces</taxon>
    </lineage>
</organism>
<dbReference type="Proteomes" id="UP000799755">
    <property type="component" value="Unassembled WGS sequence"/>
</dbReference>
<feature type="non-terminal residue" evidence="1">
    <location>
        <position position="126"/>
    </location>
</feature>
<evidence type="ECO:0000313" key="1">
    <source>
        <dbReference type="EMBL" id="KAF2468794.1"/>
    </source>
</evidence>
<reference evidence="1" key="1">
    <citation type="journal article" date="2020" name="Stud. Mycol.">
        <title>101 Dothideomycetes genomes: a test case for predicting lifestyles and emergence of pathogens.</title>
        <authorList>
            <person name="Haridas S."/>
            <person name="Albert R."/>
            <person name="Binder M."/>
            <person name="Bloem J."/>
            <person name="Labutti K."/>
            <person name="Salamov A."/>
            <person name="Andreopoulos B."/>
            <person name="Baker S."/>
            <person name="Barry K."/>
            <person name="Bills G."/>
            <person name="Bluhm B."/>
            <person name="Cannon C."/>
            <person name="Castanera R."/>
            <person name="Culley D."/>
            <person name="Daum C."/>
            <person name="Ezra D."/>
            <person name="Gonzalez J."/>
            <person name="Henrissat B."/>
            <person name="Kuo A."/>
            <person name="Liang C."/>
            <person name="Lipzen A."/>
            <person name="Lutzoni F."/>
            <person name="Magnuson J."/>
            <person name="Mondo S."/>
            <person name="Nolan M."/>
            <person name="Ohm R."/>
            <person name="Pangilinan J."/>
            <person name="Park H.-J."/>
            <person name="Ramirez L."/>
            <person name="Alfaro M."/>
            <person name="Sun H."/>
            <person name="Tritt A."/>
            <person name="Yoshinaga Y."/>
            <person name="Zwiers L.-H."/>
            <person name="Turgeon B."/>
            <person name="Goodwin S."/>
            <person name="Spatafora J."/>
            <person name="Crous P."/>
            <person name="Grigoriev I."/>
        </authorList>
    </citation>
    <scope>NUCLEOTIDE SEQUENCE</scope>
    <source>
        <strain evidence="1">ATCC 200398</strain>
    </source>
</reference>
<feature type="non-terminal residue" evidence="1">
    <location>
        <position position="1"/>
    </location>
</feature>
<accession>A0ACB6QP52</accession>
<keyword evidence="2" id="KW-1185">Reference proteome</keyword>
<dbReference type="EMBL" id="MU003514">
    <property type="protein sequence ID" value="KAF2468794.1"/>
    <property type="molecule type" value="Genomic_DNA"/>
</dbReference>
<name>A0ACB6QP52_9PLEO</name>
<evidence type="ECO:0000313" key="2">
    <source>
        <dbReference type="Proteomes" id="UP000799755"/>
    </source>
</evidence>
<proteinExistence type="predicted"/>
<protein>
    <submittedName>
        <fullName evidence="1">YjgF-like protein</fullName>
    </submittedName>
</protein>
<sequence length="126" mass="13243">LNPDNVSAPMKPTYSHVCIAPLGPAKLVSIAGQIGMDGTGEVPSSFTEQVRVALENLKKCLASAGAMPKDIVKVTQFVVNLDATESTRGNLWLEFVGEHRPPSTLVGVAALASPELLYEVEATAVV</sequence>
<gene>
    <name evidence="1" type="ORF">BDR25DRAFT_177161</name>
</gene>
<comment type="caution">
    <text evidence="1">The sequence shown here is derived from an EMBL/GenBank/DDBJ whole genome shotgun (WGS) entry which is preliminary data.</text>
</comment>